<accession>A0ABT8RT35</accession>
<dbReference type="PROSITE" id="PS51257">
    <property type="entry name" value="PROKAR_LIPOPROTEIN"/>
    <property type="match status" value="1"/>
</dbReference>
<dbReference type="InterPro" id="IPR036514">
    <property type="entry name" value="SGNH_hydro_sf"/>
</dbReference>
<evidence type="ECO:0000259" key="1">
    <source>
        <dbReference type="Pfam" id="PF13472"/>
    </source>
</evidence>
<comment type="caution">
    <text evidence="2">The sequence shown here is derived from an EMBL/GenBank/DDBJ whole genome shotgun (WGS) entry which is preliminary data.</text>
</comment>
<evidence type="ECO:0000313" key="2">
    <source>
        <dbReference type="EMBL" id="MDO1514084.1"/>
    </source>
</evidence>
<dbReference type="Pfam" id="PF13472">
    <property type="entry name" value="Lipase_GDSL_2"/>
    <property type="match status" value="1"/>
</dbReference>
<name>A0ABT8RT35_9FLAO</name>
<reference evidence="2" key="1">
    <citation type="journal article" date="2014" name="Int. J. Syst. Evol. Microbiol.">
        <title>Complete genome of a new Firmicutes species belonging to the dominant human colonic microbiota ('Ruminococcus bicirculans') reveals two chromosomes and a selective capacity to utilize plant glucans.</title>
        <authorList>
            <consortium name="NISC Comparative Sequencing Program"/>
            <person name="Wegmann U."/>
            <person name="Louis P."/>
            <person name="Goesmann A."/>
            <person name="Henrissat B."/>
            <person name="Duncan S.H."/>
            <person name="Flint H.J."/>
        </authorList>
    </citation>
    <scope>NUCLEOTIDE SEQUENCE</scope>
    <source>
        <strain evidence="2">CECT 8869</strain>
    </source>
</reference>
<evidence type="ECO:0000313" key="3">
    <source>
        <dbReference type="Proteomes" id="UP001168579"/>
    </source>
</evidence>
<dbReference type="InterPro" id="IPR051532">
    <property type="entry name" value="Ester_Hydrolysis_Enzymes"/>
</dbReference>
<dbReference type="Gene3D" id="3.40.50.1110">
    <property type="entry name" value="SGNH hydrolase"/>
    <property type="match status" value="1"/>
</dbReference>
<dbReference type="Proteomes" id="UP001168579">
    <property type="component" value="Unassembled WGS sequence"/>
</dbReference>
<gene>
    <name evidence="2" type="ORF">Q2T41_15590</name>
</gene>
<sequence length="247" mass="27532">MLKVLKFRYFLCALLIIGCKENVEKKKVGPNENATKVTEQEMLETDEKVILFYGNSLTAAYGLDTEQGFPQRIQERLDSLDLHYKVINSGLSGETTSGGLNRLDWVLNQPVDIFVLELGANDGLRGIPITESMNNLQTMINMVKDRNPETRIILAGMQIPPNMGADYATQFKQMYPALAESNNIYLIPFLLEGVAGIPELNLEDGIHPTAEGQKIVAENVWEILKPIVTTGLENSEILESDKNTMTN</sequence>
<dbReference type="SUPFAM" id="SSF52266">
    <property type="entry name" value="SGNH hydrolase"/>
    <property type="match status" value="1"/>
</dbReference>
<proteinExistence type="predicted"/>
<keyword evidence="3" id="KW-1185">Reference proteome</keyword>
<dbReference type="PANTHER" id="PTHR30383">
    <property type="entry name" value="THIOESTERASE 1/PROTEASE 1/LYSOPHOSPHOLIPASE L1"/>
    <property type="match status" value="1"/>
</dbReference>
<reference evidence="2" key="2">
    <citation type="submission" date="2023-06" db="EMBL/GenBank/DDBJ databases">
        <authorList>
            <person name="Lucena T."/>
            <person name="Sun Q."/>
        </authorList>
    </citation>
    <scope>NUCLEOTIDE SEQUENCE</scope>
    <source>
        <strain evidence="2">CECT 8869</strain>
    </source>
</reference>
<dbReference type="EMBL" id="JAUKUC010000001">
    <property type="protein sequence ID" value="MDO1514084.1"/>
    <property type="molecule type" value="Genomic_DNA"/>
</dbReference>
<protein>
    <submittedName>
        <fullName evidence="2">Arylesterase</fullName>
    </submittedName>
</protein>
<dbReference type="PANTHER" id="PTHR30383:SF24">
    <property type="entry name" value="THIOESTERASE 1_PROTEASE 1_LYSOPHOSPHOLIPASE L1"/>
    <property type="match status" value="1"/>
</dbReference>
<dbReference type="CDD" id="cd01822">
    <property type="entry name" value="Lysophospholipase_L1_like"/>
    <property type="match status" value="1"/>
</dbReference>
<dbReference type="RefSeq" id="WP_304436836.1">
    <property type="nucleotide sequence ID" value="NZ_JAUKUC010000001.1"/>
</dbReference>
<dbReference type="InterPro" id="IPR013830">
    <property type="entry name" value="SGNH_hydro"/>
</dbReference>
<organism evidence="2 3">
    <name type="scientific">Maribacter confluentis</name>
    <dbReference type="NCBI Taxonomy" id="1656093"/>
    <lineage>
        <taxon>Bacteria</taxon>
        <taxon>Pseudomonadati</taxon>
        <taxon>Bacteroidota</taxon>
        <taxon>Flavobacteriia</taxon>
        <taxon>Flavobacteriales</taxon>
        <taxon>Flavobacteriaceae</taxon>
        <taxon>Maribacter</taxon>
    </lineage>
</organism>
<feature type="domain" description="SGNH hydrolase-type esterase" evidence="1">
    <location>
        <begin position="52"/>
        <end position="215"/>
    </location>
</feature>